<proteinExistence type="predicted"/>
<dbReference type="PANTHER" id="PTHR43839:SF3">
    <property type="entry name" value="OLIGOPEPTIDE ABC TRANSPORTER, PERMEASE PROTEIN"/>
    <property type="match status" value="1"/>
</dbReference>
<dbReference type="PANTHER" id="PTHR43839">
    <property type="entry name" value="OPPC IN A BINDING PROTEIN-DEPENDENT TRANSPORT SYSTEM"/>
    <property type="match status" value="1"/>
</dbReference>
<evidence type="ECO:0000259" key="6">
    <source>
        <dbReference type="Pfam" id="PF00528"/>
    </source>
</evidence>
<evidence type="ECO:0000256" key="4">
    <source>
        <dbReference type="ARBA" id="ARBA00023136"/>
    </source>
</evidence>
<dbReference type="GO" id="GO:0055085">
    <property type="term" value="P:transmembrane transport"/>
    <property type="evidence" value="ECO:0007669"/>
    <property type="project" value="InterPro"/>
</dbReference>
<feature type="domain" description="ABC transmembrane type-1" evidence="6">
    <location>
        <begin position="2"/>
        <end position="80"/>
    </location>
</feature>
<name>A0A3B0TFK5_9ZZZZ</name>
<sequence length="82" mass="8849">HLIASASLSIPGMILGETALSFLGLGLRPPITSWGVLLNEAQNLTAIEFYPWILTPMIPVILVILAFNFLGDGLRDAADPYK</sequence>
<dbReference type="EMBL" id="UOEM01000023">
    <property type="protein sequence ID" value="VAW10969.1"/>
    <property type="molecule type" value="Genomic_DNA"/>
</dbReference>
<evidence type="ECO:0000313" key="7">
    <source>
        <dbReference type="EMBL" id="VAW10969.1"/>
    </source>
</evidence>
<evidence type="ECO:0000256" key="5">
    <source>
        <dbReference type="SAM" id="Phobius"/>
    </source>
</evidence>
<protein>
    <submittedName>
        <fullName evidence="7">ABC transporter, permease protein 2 (Cluster 5, nickel/peptides/opines)</fullName>
    </submittedName>
</protein>
<dbReference type="AlphaFoldDB" id="A0A3B0TFK5"/>
<evidence type="ECO:0000256" key="1">
    <source>
        <dbReference type="ARBA" id="ARBA00004141"/>
    </source>
</evidence>
<feature type="transmembrane region" description="Helical" evidence="5">
    <location>
        <begin position="49"/>
        <end position="70"/>
    </location>
</feature>
<dbReference type="Pfam" id="PF00528">
    <property type="entry name" value="BPD_transp_1"/>
    <property type="match status" value="1"/>
</dbReference>
<reference evidence="7" key="1">
    <citation type="submission" date="2018-06" db="EMBL/GenBank/DDBJ databases">
        <authorList>
            <person name="Zhirakovskaya E."/>
        </authorList>
    </citation>
    <scope>NUCLEOTIDE SEQUENCE</scope>
</reference>
<dbReference type="GO" id="GO:0016020">
    <property type="term" value="C:membrane"/>
    <property type="evidence" value="ECO:0007669"/>
    <property type="project" value="UniProtKB-SubCell"/>
</dbReference>
<evidence type="ECO:0000256" key="2">
    <source>
        <dbReference type="ARBA" id="ARBA00022692"/>
    </source>
</evidence>
<dbReference type="InterPro" id="IPR000515">
    <property type="entry name" value="MetI-like"/>
</dbReference>
<organism evidence="7">
    <name type="scientific">hydrothermal vent metagenome</name>
    <dbReference type="NCBI Taxonomy" id="652676"/>
    <lineage>
        <taxon>unclassified sequences</taxon>
        <taxon>metagenomes</taxon>
        <taxon>ecological metagenomes</taxon>
    </lineage>
</organism>
<accession>A0A3B0TFK5</accession>
<gene>
    <name evidence="7" type="ORF">MNBD_ALPHA09-1027</name>
</gene>
<keyword evidence="4 5" id="KW-0472">Membrane</keyword>
<keyword evidence="2 5" id="KW-0812">Transmembrane</keyword>
<keyword evidence="3 5" id="KW-1133">Transmembrane helix</keyword>
<feature type="non-terminal residue" evidence="7">
    <location>
        <position position="1"/>
    </location>
</feature>
<comment type="subcellular location">
    <subcellularLocation>
        <location evidence="1">Membrane</location>
        <topology evidence="1">Multi-pass membrane protein</topology>
    </subcellularLocation>
</comment>
<evidence type="ECO:0000256" key="3">
    <source>
        <dbReference type="ARBA" id="ARBA00022989"/>
    </source>
</evidence>